<dbReference type="InterPro" id="IPR015422">
    <property type="entry name" value="PyrdxlP-dep_Trfase_small"/>
</dbReference>
<feature type="active site" description="Proton acceptor" evidence="3">
    <location>
        <position position="185"/>
    </location>
</feature>
<accession>A0A1F6GNJ8</accession>
<dbReference type="InterPro" id="IPR015424">
    <property type="entry name" value="PyrdxlP-dep_Trfase"/>
</dbReference>
<comment type="caution">
    <text evidence="6">The sequence shown here is derived from an EMBL/GenBank/DDBJ whole genome shotgun (WGS) entry which is preliminary data.</text>
</comment>
<dbReference type="Gene3D" id="3.40.640.10">
    <property type="entry name" value="Type I PLP-dependent aspartate aminotransferase-like (Major domain)"/>
    <property type="match status" value="1"/>
</dbReference>
<proteinExistence type="inferred from homology"/>
<dbReference type="GO" id="GO:0000271">
    <property type="term" value="P:polysaccharide biosynthetic process"/>
    <property type="evidence" value="ECO:0007669"/>
    <property type="project" value="TreeGrafter"/>
</dbReference>
<protein>
    <submittedName>
        <fullName evidence="6">Erythromycin biosynthesis sensory transduction protein eryC1</fullName>
    </submittedName>
</protein>
<dbReference type="PIRSF" id="PIRSF000390">
    <property type="entry name" value="PLP_StrS"/>
    <property type="match status" value="1"/>
</dbReference>
<dbReference type="Proteomes" id="UP000177583">
    <property type="component" value="Unassembled WGS sequence"/>
</dbReference>
<feature type="modified residue" description="N6-(pyridoxal phosphate)lysine" evidence="4">
    <location>
        <position position="185"/>
    </location>
</feature>
<evidence type="ECO:0000256" key="5">
    <source>
        <dbReference type="RuleBase" id="RU004508"/>
    </source>
</evidence>
<evidence type="ECO:0000313" key="7">
    <source>
        <dbReference type="Proteomes" id="UP000177583"/>
    </source>
</evidence>
<dbReference type="PANTHER" id="PTHR30244:SF36">
    <property type="entry name" value="3-OXO-GLUCOSE-6-PHOSPHATE:GLUTAMATE AMINOTRANSFERASE"/>
    <property type="match status" value="1"/>
</dbReference>
<dbReference type="FunFam" id="3.40.640.10:FF:000089">
    <property type="entry name" value="Aminotransferase, DegT/DnrJ/EryC1/StrS family"/>
    <property type="match status" value="1"/>
</dbReference>
<evidence type="ECO:0000313" key="6">
    <source>
        <dbReference type="EMBL" id="OGG99689.1"/>
    </source>
</evidence>
<dbReference type="GO" id="GO:0030170">
    <property type="term" value="F:pyridoxal phosphate binding"/>
    <property type="evidence" value="ECO:0007669"/>
    <property type="project" value="UniProtKB-ARBA"/>
</dbReference>
<dbReference type="InterPro" id="IPR000653">
    <property type="entry name" value="DegT/StrS_aminotransferase"/>
</dbReference>
<dbReference type="SUPFAM" id="SSF53383">
    <property type="entry name" value="PLP-dependent transferases"/>
    <property type="match status" value="1"/>
</dbReference>
<keyword evidence="1 4" id="KW-0663">Pyridoxal phosphate</keyword>
<organism evidence="6 7">
    <name type="scientific">Candidatus Lambdaproteobacteria bacterium RIFOXYD2_FULL_56_26</name>
    <dbReference type="NCBI Taxonomy" id="1817773"/>
    <lineage>
        <taxon>Bacteria</taxon>
        <taxon>Pseudomonadati</taxon>
        <taxon>Pseudomonadota</taxon>
        <taxon>Candidatus Lambdaproteobacteria</taxon>
    </lineage>
</organism>
<sequence length="366" mass="39707">MIPFVDLQSQYKALKKEIDPAVEAVMTQCNFILGQPVAEFEKAFAAFCGAKYCVAVASGTDAMFLALKAVGVGPGDEVITVANTFVATTLAVTYNGAKPVLVDHDAKSYNLDPKLIEKKITKKTKAIVPVHLYGQLADMDAILGIAKKHGLTVVEDACQAHGAERGGKRAGSFGAAAGFSFYPGKNLGAYGDGGGITTNDEALYNQLVLLRGYGSPKKYHHEFIGYNSRLDTMQAAILKVKLAYLDGWNQARAKAAGLYNQKLKGVGDLVCPDLGDPKSHIFHLYVVRTQQREALMKHLGERGVGVGIHYPIPIFRLGAYQDQNYDPAEFPNADLFKDQILSLPMFPEITEAQINEVVGAVKDFFK</sequence>
<dbReference type="CDD" id="cd00616">
    <property type="entry name" value="AHBA_syn"/>
    <property type="match status" value="1"/>
</dbReference>
<evidence type="ECO:0000256" key="2">
    <source>
        <dbReference type="ARBA" id="ARBA00037999"/>
    </source>
</evidence>
<name>A0A1F6GNJ8_9PROT</name>
<dbReference type="InterPro" id="IPR015421">
    <property type="entry name" value="PyrdxlP-dep_Trfase_major"/>
</dbReference>
<dbReference type="PANTHER" id="PTHR30244">
    <property type="entry name" value="TRANSAMINASE"/>
    <property type="match status" value="1"/>
</dbReference>
<comment type="similarity">
    <text evidence="2 5">Belongs to the DegT/DnrJ/EryC1 family.</text>
</comment>
<dbReference type="Pfam" id="PF01041">
    <property type="entry name" value="DegT_DnrJ_EryC1"/>
    <property type="match status" value="1"/>
</dbReference>
<reference evidence="6 7" key="1">
    <citation type="journal article" date="2016" name="Nat. Commun.">
        <title>Thousands of microbial genomes shed light on interconnected biogeochemical processes in an aquifer system.</title>
        <authorList>
            <person name="Anantharaman K."/>
            <person name="Brown C.T."/>
            <person name="Hug L.A."/>
            <person name="Sharon I."/>
            <person name="Castelle C.J."/>
            <person name="Probst A.J."/>
            <person name="Thomas B.C."/>
            <person name="Singh A."/>
            <person name="Wilkins M.J."/>
            <person name="Karaoz U."/>
            <person name="Brodie E.L."/>
            <person name="Williams K.H."/>
            <person name="Hubbard S.S."/>
            <person name="Banfield J.F."/>
        </authorList>
    </citation>
    <scope>NUCLEOTIDE SEQUENCE [LARGE SCALE GENOMIC DNA]</scope>
</reference>
<dbReference type="Gene3D" id="3.90.1150.10">
    <property type="entry name" value="Aspartate Aminotransferase, domain 1"/>
    <property type="match status" value="1"/>
</dbReference>
<dbReference type="EMBL" id="MFNF01000055">
    <property type="protein sequence ID" value="OGG99689.1"/>
    <property type="molecule type" value="Genomic_DNA"/>
</dbReference>
<gene>
    <name evidence="6" type="ORF">A2557_05995</name>
</gene>
<evidence type="ECO:0000256" key="3">
    <source>
        <dbReference type="PIRSR" id="PIRSR000390-1"/>
    </source>
</evidence>
<dbReference type="AlphaFoldDB" id="A0A1F6GNJ8"/>
<evidence type="ECO:0000256" key="4">
    <source>
        <dbReference type="PIRSR" id="PIRSR000390-2"/>
    </source>
</evidence>
<dbReference type="GO" id="GO:0008483">
    <property type="term" value="F:transaminase activity"/>
    <property type="evidence" value="ECO:0007669"/>
    <property type="project" value="TreeGrafter"/>
</dbReference>
<evidence type="ECO:0000256" key="1">
    <source>
        <dbReference type="ARBA" id="ARBA00022898"/>
    </source>
</evidence>